<dbReference type="Pfam" id="PF23788">
    <property type="entry name" value="EDRF1_N"/>
    <property type="match status" value="2"/>
</dbReference>
<dbReference type="Gene3D" id="1.25.40.10">
    <property type="entry name" value="Tetratricopeptide repeat domain"/>
    <property type="match status" value="1"/>
</dbReference>
<sequence length="1187" mass="135731">MSGQMGKNEEEDEESSDSVVKSQAVVKYSNVQAPANFSQLQCNTDLNMPPSNWLRNSINFYGMQQAALHRSGFSSFRMAHTFPDCVGGVDVVCDAEIIKRLLMLPYSRNSSLSLMVHRIGNTLLIDEFDIHKYLLRQSPVEWDWLKRFIYDKIINSLTDEERMFLMANRSRNVLQERRLISKFLYHSLPREKHLQEPQEVQPKVAPSLQMLQGPVLPEPEVEHSLPDPSFTHTFNRSIVWTFEDIRMLIGTDMPIFGGGTRPCISLRLRDMSKPINVLTGIDYWLDNLMCNVPEVVMCYHLDGIVQKYELIKTEDLPFLENSQFSPKIIRNVAQNILAFLKANATKAGHTYWLFKRPKDDVVKLYDLTTLCTEGECETKEAKGDPDRSEKDTKGNAIPNPFTIPVAMLLYSVARNMKSSVEKMTNKQAGAIKMLLDNCIKLLPKEKYPQIVVSSHYMLSDLNIPSGVDPGSASFATGSDDSEYDDESLFDDDESDGEDFPNPRSSSDLMDRGESIAVKNIQETTAAHNFKKKNWKHNSHPPALSADVEKRCLEALENIVSGLKCLKYFRESAAQTSEQEKKQKIRKEADNLNMAKPYQPIPLPYETLTPQPKFVNPNDIIPLGWKASDHQENPQTSSHKKTTKKSNKAPNDSNPNLTITEKVKEVKCWSLHLKLLLLEKASLTYSILAEHAFASGFHANAFRYTNLAFRCQTAVSQYWPNAGKILSGLLARAGDYYLQFVKKFTQLDSILKTIAGTSKADRIILEFIESDEEDDIKIELPIPTGTIENLMMFSLLAYERALKADSGKLKHNLIRRIGNISNELGSFYMQEALVIFNRMKQGELQESETPENLQESYLQLMARAHTYLTRSIGKFEEVDDCVNLALIYCNMGRYNRQMADMLSLPLQSDAKKIEVVYQKYYNEAFSCYNRALGMLKERKSNPQIWDILYWELSTATFILAQQMQDSWDEKCERYQEIMDLLHRSLKLCQTHSDVDRAKGYAYRTGQINTRFGMVCGNMVRYQSAECDEKKRKNMVQLCRFYYDKAVSIFREGDHLSECIEVLTDLLEFTNSQIDFGGRVKILHFTMNVMKQIKEILEIYSGPEENLKSLEIQCQNVFKNLVKVTISATNRSGREKEGSVELLNVLKKMYSASLKSPKDKDKTIKDKLLENIATIADIYSELNFSSRNS</sequence>
<organism evidence="4 5">
    <name type="scientific">Phlebotomus papatasi</name>
    <name type="common">Sandfly</name>
    <dbReference type="NCBI Taxonomy" id="29031"/>
    <lineage>
        <taxon>Eukaryota</taxon>
        <taxon>Metazoa</taxon>
        <taxon>Ecdysozoa</taxon>
        <taxon>Arthropoda</taxon>
        <taxon>Hexapoda</taxon>
        <taxon>Insecta</taxon>
        <taxon>Pterygota</taxon>
        <taxon>Neoptera</taxon>
        <taxon>Endopterygota</taxon>
        <taxon>Diptera</taxon>
        <taxon>Nematocera</taxon>
        <taxon>Psychodoidea</taxon>
        <taxon>Psychodidae</taxon>
        <taxon>Phlebotomus</taxon>
        <taxon>Phlebotomus</taxon>
    </lineage>
</organism>
<feature type="region of interest" description="Disordered" evidence="1">
    <location>
        <begin position="624"/>
        <end position="656"/>
    </location>
</feature>
<feature type="compositionally biased region" description="Basic residues" evidence="1">
    <location>
        <begin position="637"/>
        <end position="646"/>
    </location>
</feature>
<dbReference type="PANTHER" id="PTHR15000">
    <property type="entry name" value="ERYTHROID DIFFERENTIATION-RELATED FACTOR 1"/>
    <property type="match status" value="1"/>
</dbReference>
<protein>
    <submittedName>
        <fullName evidence="4">Uncharacterized protein</fullName>
    </submittedName>
</protein>
<evidence type="ECO:0000259" key="2">
    <source>
        <dbReference type="Pfam" id="PF23723"/>
    </source>
</evidence>
<reference evidence="4" key="1">
    <citation type="submission" date="2022-08" db="UniProtKB">
        <authorList>
            <consortium name="EnsemblMetazoa"/>
        </authorList>
    </citation>
    <scope>IDENTIFICATION</scope>
    <source>
        <strain evidence="4">Israel</strain>
    </source>
</reference>
<proteinExistence type="predicted"/>
<evidence type="ECO:0000256" key="1">
    <source>
        <dbReference type="SAM" id="MobiDB-lite"/>
    </source>
</evidence>
<accession>A0A1B0D9L3</accession>
<evidence type="ECO:0000313" key="5">
    <source>
        <dbReference type="Proteomes" id="UP000092462"/>
    </source>
</evidence>
<keyword evidence="5" id="KW-1185">Reference proteome</keyword>
<feature type="domain" description="EDRF1 TPR repeats region" evidence="2">
    <location>
        <begin position="812"/>
        <end position="1097"/>
    </location>
</feature>
<dbReference type="InterPro" id="IPR056583">
    <property type="entry name" value="EDRF1_TPR"/>
</dbReference>
<dbReference type="EnsemblMetazoa" id="PPAI004325-RA">
    <property type="protein sequence ID" value="PPAI004325-PA"/>
    <property type="gene ID" value="PPAI004325"/>
</dbReference>
<dbReference type="InterPro" id="IPR056582">
    <property type="entry name" value="EDRF1_N"/>
</dbReference>
<feature type="compositionally biased region" description="Basic and acidic residues" evidence="1">
    <location>
        <begin position="376"/>
        <end position="393"/>
    </location>
</feature>
<dbReference type="Pfam" id="PF23723">
    <property type="entry name" value="TPR_EDRF1"/>
    <property type="match status" value="1"/>
</dbReference>
<feature type="domain" description="EDRF1 N-terminal" evidence="3">
    <location>
        <begin position="20"/>
        <end position="190"/>
    </location>
</feature>
<name>A0A1B0D9L3_PHLPP</name>
<dbReference type="GO" id="GO:0045893">
    <property type="term" value="P:positive regulation of DNA-templated transcription"/>
    <property type="evidence" value="ECO:0007669"/>
    <property type="project" value="TreeGrafter"/>
</dbReference>
<evidence type="ECO:0000313" key="4">
    <source>
        <dbReference type="EnsemblMetazoa" id="PPAI004325-PA"/>
    </source>
</evidence>
<dbReference type="Proteomes" id="UP000092462">
    <property type="component" value="Unassembled WGS sequence"/>
</dbReference>
<dbReference type="EMBL" id="AJVK01028313">
    <property type="status" value="NOT_ANNOTATED_CDS"/>
    <property type="molecule type" value="Genomic_DNA"/>
</dbReference>
<feature type="domain" description="EDRF1 N-terminal" evidence="3">
    <location>
        <begin position="232"/>
        <end position="495"/>
    </location>
</feature>
<feature type="compositionally biased region" description="Basic and acidic residues" evidence="1">
    <location>
        <begin position="577"/>
        <end position="589"/>
    </location>
</feature>
<feature type="compositionally biased region" description="Acidic residues" evidence="1">
    <location>
        <begin position="479"/>
        <end position="498"/>
    </location>
</feature>
<dbReference type="InterPro" id="IPR011990">
    <property type="entry name" value="TPR-like_helical_dom_sf"/>
</dbReference>
<evidence type="ECO:0000259" key="3">
    <source>
        <dbReference type="Pfam" id="PF23788"/>
    </source>
</evidence>
<feature type="region of interest" description="Disordered" evidence="1">
    <location>
        <begin position="376"/>
        <end position="396"/>
    </location>
</feature>
<dbReference type="VEuPathDB" id="VectorBase:PPAPM1_008113"/>
<dbReference type="VEuPathDB" id="VectorBase:PPAI004325"/>
<dbReference type="PANTHER" id="PTHR15000:SF1">
    <property type="entry name" value="ERYTHROID DIFFERENTIATION-RELATED FACTOR 1"/>
    <property type="match status" value="1"/>
</dbReference>
<feature type="region of interest" description="Disordered" evidence="1">
    <location>
        <begin position="572"/>
        <end position="595"/>
    </location>
</feature>
<feature type="region of interest" description="Disordered" evidence="1">
    <location>
        <begin position="470"/>
        <end position="511"/>
    </location>
</feature>
<dbReference type="AlphaFoldDB" id="A0A1B0D9L3"/>